<dbReference type="FunFam" id="3.40.50.1000:FF:000144">
    <property type="entry name" value="copper-transporting ATPase 1 isoform X2"/>
    <property type="match status" value="1"/>
</dbReference>
<evidence type="ECO:0000256" key="12">
    <source>
        <dbReference type="ARBA" id="ARBA00022840"/>
    </source>
</evidence>
<dbReference type="GO" id="GO:0005507">
    <property type="term" value="F:copper ion binding"/>
    <property type="evidence" value="ECO:0007669"/>
    <property type="project" value="TreeGrafter"/>
</dbReference>
<evidence type="ECO:0000256" key="19">
    <source>
        <dbReference type="ARBA" id="ARBA00029719"/>
    </source>
</evidence>
<dbReference type="PRINTS" id="PR00119">
    <property type="entry name" value="CATATPASE"/>
</dbReference>
<dbReference type="Proteomes" id="UP000503399">
    <property type="component" value="Chromosome"/>
</dbReference>
<reference evidence="24 25" key="1">
    <citation type="submission" date="2020-02" db="EMBL/GenBank/DDBJ databases">
        <authorList>
            <person name="Hogendoorn C."/>
        </authorList>
    </citation>
    <scope>NUCLEOTIDE SEQUENCE [LARGE SCALE GENOMIC DNA]</scope>
    <source>
        <strain evidence="24">R501</strain>
    </source>
</reference>
<keyword evidence="14" id="KW-1278">Translocase</keyword>
<comment type="subcellular location">
    <subcellularLocation>
        <location evidence="1">Cell membrane</location>
        <topology evidence="1">Multi-pass membrane protein</topology>
    </subcellularLocation>
</comment>
<dbReference type="Gene3D" id="3.40.1110.10">
    <property type="entry name" value="Calcium-transporting ATPase, cytoplasmic domain N"/>
    <property type="match status" value="1"/>
</dbReference>
<dbReference type="FunFam" id="2.70.150.10:FF:000020">
    <property type="entry name" value="Copper-exporting P-type ATPase A"/>
    <property type="match status" value="1"/>
</dbReference>
<evidence type="ECO:0000256" key="6">
    <source>
        <dbReference type="ARBA" id="ARBA00022475"/>
    </source>
</evidence>
<dbReference type="GO" id="GO:0043682">
    <property type="term" value="F:P-type divalent copper transporter activity"/>
    <property type="evidence" value="ECO:0007669"/>
    <property type="project" value="TreeGrafter"/>
</dbReference>
<feature type="domain" description="HMA" evidence="23">
    <location>
        <begin position="18"/>
        <end position="84"/>
    </location>
</feature>
<evidence type="ECO:0000256" key="14">
    <source>
        <dbReference type="ARBA" id="ARBA00022967"/>
    </source>
</evidence>
<evidence type="ECO:0000256" key="3">
    <source>
        <dbReference type="ARBA" id="ARBA00012517"/>
    </source>
</evidence>
<dbReference type="CDD" id="cd00371">
    <property type="entry name" value="HMA"/>
    <property type="match status" value="1"/>
</dbReference>
<evidence type="ECO:0000313" key="24">
    <source>
        <dbReference type="EMBL" id="CAB1127741.1"/>
    </source>
</evidence>
<dbReference type="FunFam" id="3.30.70.100:FF:000005">
    <property type="entry name" value="Copper-exporting P-type ATPase A"/>
    <property type="match status" value="1"/>
</dbReference>
<keyword evidence="18 22" id="KW-0472">Membrane</keyword>
<dbReference type="InterPro" id="IPR008250">
    <property type="entry name" value="ATPase_P-typ_transduc_dom_A_sf"/>
</dbReference>
<dbReference type="InterPro" id="IPR036412">
    <property type="entry name" value="HAD-like_sf"/>
</dbReference>
<evidence type="ECO:0000256" key="1">
    <source>
        <dbReference type="ARBA" id="ARBA00004651"/>
    </source>
</evidence>
<feature type="transmembrane region" description="Helical" evidence="22">
    <location>
        <begin position="440"/>
        <end position="462"/>
    </location>
</feature>
<dbReference type="InterPro" id="IPR001757">
    <property type="entry name" value="P_typ_ATPase"/>
</dbReference>
<proteinExistence type="inferred from homology"/>
<dbReference type="GO" id="GO:0016887">
    <property type="term" value="F:ATP hydrolysis activity"/>
    <property type="evidence" value="ECO:0007669"/>
    <property type="project" value="InterPro"/>
</dbReference>
<keyword evidence="17" id="KW-0406">Ion transport</keyword>
<evidence type="ECO:0000256" key="17">
    <source>
        <dbReference type="ARBA" id="ARBA00023065"/>
    </source>
</evidence>
<dbReference type="SUPFAM" id="SSF81665">
    <property type="entry name" value="Calcium ATPase, transmembrane domain M"/>
    <property type="match status" value="1"/>
</dbReference>
<evidence type="ECO:0000256" key="16">
    <source>
        <dbReference type="ARBA" id="ARBA00023008"/>
    </source>
</evidence>
<accession>A0A6F8ZCT7</accession>
<dbReference type="SFLD" id="SFLDG00002">
    <property type="entry name" value="C1.7:_P-type_atpase_like"/>
    <property type="match status" value="1"/>
</dbReference>
<keyword evidence="5" id="KW-0813">Transport</keyword>
<keyword evidence="10 22" id="KW-0547">Nucleotide-binding</keyword>
<dbReference type="SFLD" id="SFLDS00003">
    <property type="entry name" value="Haloacid_Dehalogenase"/>
    <property type="match status" value="1"/>
</dbReference>
<evidence type="ECO:0000256" key="10">
    <source>
        <dbReference type="ARBA" id="ARBA00022741"/>
    </source>
</evidence>
<dbReference type="PROSITE" id="PS50846">
    <property type="entry name" value="HMA_2"/>
    <property type="match status" value="1"/>
</dbReference>
<dbReference type="EC" id="7.2.2.8" evidence="3"/>
<comment type="catalytic activity">
    <reaction evidence="21">
        <text>Cu(+)(in) + ATP + H2O = Cu(+)(out) + ADP + phosphate + H(+)</text>
        <dbReference type="Rhea" id="RHEA:25792"/>
        <dbReference type="ChEBI" id="CHEBI:15377"/>
        <dbReference type="ChEBI" id="CHEBI:15378"/>
        <dbReference type="ChEBI" id="CHEBI:30616"/>
        <dbReference type="ChEBI" id="CHEBI:43474"/>
        <dbReference type="ChEBI" id="CHEBI:49552"/>
        <dbReference type="ChEBI" id="CHEBI:456216"/>
        <dbReference type="EC" id="7.2.2.8"/>
    </reaction>
</comment>
<dbReference type="InterPro" id="IPR006121">
    <property type="entry name" value="HMA_dom"/>
</dbReference>
<dbReference type="GO" id="GO:0055070">
    <property type="term" value="P:copper ion homeostasis"/>
    <property type="evidence" value="ECO:0007669"/>
    <property type="project" value="TreeGrafter"/>
</dbReference>
<evidence type="ECO:0000256" key="20">
    <source>
        <dbReference type="ARBA" id="ARBA00033239"/>
    </source>
</evidence>
<evidence type="ECO:0000259" key="23">
    <source>
        <dbReference type="PROSITE" id="PS50846"/>
    </source>
</evidence>
<dbReference type="NCBIfam" id="TIGR01525">
    <property type="entry name" value="ATPase-IB_hvy"/>
    <property type="match status" value="1"/>
</dbReference>
<dbReference type="Pfam" id="PF00403">
    <property type="entry name" value="HMA"/>
    <property type="match status" value="1"/>
</dbReference>
<dbReference type="InterPro" id="IPR036163">
    <property type="entry name" value="HMA_dom_sf"/>
</dbReference>
<dbReference type="InterPro" id="IPR044492">
    <property type="entry name" value="P_typ_ATPase_HD_dom"/>
</dbReference>
<dbReference type="InterPro" id="IPR018303">
    <property type="entry name" value="ATPase_P-typ_P_site"/>
</dbReference>
<name>A0A6F8ZCT7_9FIRM</name>
<dbReference type="CDD" id="cd02094">
    <property type="entry name" value="P-type_ATPase_Cu-like"/>
    <property type="match status" value="1"/>
</dbReference>
<keyword evidence="12 22" id="KW-0067">ATP-binding</keyword>
<dbReference type="InterPro" id="IPR017969">
    <property type="entry name" value="Heavy-metal-associated_CS"/>
</dbReference>
<keyword evidence="11" id="KW-0187">Copper transport</keyword>
<evidence type="ECO:0000256" key="9">
    <source>
        <dbReference type="ARBA" id="ARBA00022723"/>
    </source>
</evidence>
<keyword evidence="25" id="KW-1185">Reference proteome</keyword>
<keyword evidence="13" id="KW-0460">Magnesium</keyword>
<dbReference type="InterPro" id="IPR059000">
    <property type="entry name" value="ATPase_P-type_domA"/>
</dbReference>
<dbReference type="NCBIfam" id="TIGR01511">
    <property type="entry name" value="ATPase-IB1_Cu"/>
    <property type="match status" value="1"/>
</dbReference>
<evidence type="ECO:0000256" key="4">
    <source>
        <dbReference type="ARBA" id="ARBA00015102"/>
    </source>
</evidence>
<dbReference type="InterPro" id="IPR023214">
    <property type="entry name" value="HAD_sf"/>
</dbReference>
<evidence type="ECO:0000256" key="5">
    <source>
        <dbReference type="ARBA" id="ARBA00022448"/>
    </source>
</evidence>
<evidence type="ECO:0000256" key="8">
    <source>
        <dbReference type="ARBA" id="ARBA00022692"/>
    </source>
</evidence>
<dbReference type="PROSITE" id="PS01047">
    <property type="entry name" value="HMA_1"/>
    <property type="match status" value="1"/>
</dbReference>
<dbReference type="Pfam" id="PF00122">
    <property type="entry name" value="E1-E2_ATPase"/>
    <property type="match status" value="1"/>
</dbReference>
<dbReference type="NCBIfam" id="TIGR01494">
    <property type="entry name" value="ATPase_P-type"/>
    <property type="match status" value="1"/>
</dbReference>
<dbReference type="Gene3D" id="3.30.70.100">
    <property type="match status" value="1"/>
</dbReference>
<dbReference type="AlphaFoldDB" id="A0A6F8ZCT7"/>
<dbReference type="GO" id="GO:0140581">
    <property type="term" value="F:P-type monovalent copper transporter activity"/>
    <property type="evidence" value="ECO:0007669"/>
    <property type="project" value="UniProtKB-EC"/>
</dbReference>
<feature type="transmembrane region" description="Helical" evidence="22">
    <location>
        <begin position="203"/>
        <end position="221"/>
    </location>
</feature>
<dbReference type="SUPFAM" id="SSF81653">
    <property type="entry name" value="Calcium ATPase, transduction domain A"/>
    <property type="match status" value="1"/>
</dbReference>
<dbReference type="EMBL" id="LR778114">
    <property type="protein sequence ID" value="CAB1127741.1"/>
    <property type="molecule type" value="Genomic_DNA"/>
</dbReference>
<evidence type="ECO:0000256" key="22">
    <source>
        <dbReference type="RuleBase" id="RU362081"/>
    </source>
</evidence>
<evidence type="ECO:0000256" key="2">
    <source>
        <dbReference type="ARBA" id="ARBA00006024"/>
    </source>
</evidence>
<dbReference type="Gene3D" id="2.70.150.10">
    <property type="entry name" value="Calcium-transporting ATPase, cytoplasmic transduction domain A"/>
    <property type="match status" value="1"/>
</dbReference>
<dbReference type="Gene3D" id="3.40.50.1000">
    <property type="entry name" value="HAD superfamily/HAD-like"/>
    <property type="match status" value="1"/>
</dbReference>
<sequence>MSQLKPDFHLPGDEGSPEAAQLEIGGMTCATCALKVEKSLNGLEGVSRADVNLALEKASIVFDPARVRTRDLVEAVTSIGYRVRTDQVLYYLPGLDEEPLRARAQAAAEAVPGVVAVRANPAQGSLAVELARGLGDPAAVRAALEQAGFAVRMAAAGGPDPRVLEMREARRRLAVAAAATVPIWLGMLWQYLHVGWSGLDNPWLLLVLGSVVQWGPGFSFTRRAWLNLSHGNANMDVLVASGTLSAWLLSVIDLFRGGPMFFDSSATVITLVLVGKYLEAVAKGRTSDAIAQLLALRPRQTRRRVPDGSWEVVDATAVQPGDRLQVLPGERVPADGTVAAGPALVDESMLTGEPLPVERAVGEPVVGGTVNAGSQAFEMTAGHIGQDTVLAQIVRAVEEAQATKAPVQRLADRVANVFVPVIVAIAVLATLGWGLADGDWIAAILKGVAVLVVACPCALGLATPTAVMVGSGAGAQQGVLYRSGATLEAAAGVNLVAFDKTGTLTEGRPVVTAVWPAPGVAEAELLATAAAVEAESTHPLARALRERAQGLAVPPAEDTYTEPGQGMVGTVAGEEVLVGNPDLLEAYGVHPDAGLARRVEAAEAEGATGVWVARGGQVLGVLAVSDPVQPTAAEAVRRLRRMGVDVALLTGDRPATAQAVARRLGIRRVFAGLKPEEKGRVVQDLHRQGFRVAMVGDGINDAPALAAADVGMAVAQGTEIAIESAGVTLMRSDPLQAVHALEVGRKSMGKIRQNLFWAFGYNVVGVPLAAFGIISPAVAGAAMAASSVTVVTNSLLLRRMRLS</sequence>
<feature type="transmembrane region" description="Helical" evidence="22">
    <location>
        <begin position="780"/>
        <end position="797"/>
    </location>
</feature>
<keyword evidence="7" id="KW-0597">Phosphoprotein</keyword>
<feature type="transmembrane region" description="Helical" evidence="22">
    <location>
        <begin position="173"/>
        <end position="191"/>
    </location>
</feature>
<dbReference type="GO" id="GO:0005524">
    <property type="term" value="F:ATP binding"/>
    <property type="evidence" value="ECO:0007669"/>
    <property type="project" value="UniProtKB-UniRule"/>
</dbReference>
<feature type="transmembrane region" description="Helical" evidence="22">
    <location>
        <begin position="414"/>
        <end position="434"/>
    </location>
</feature>
<dbReference type="PROSITE" id="PS00154">
    <property type="entry name" value="ATPASE_E1_E2"/>
    <property type="match status" value="1"/>
</dbReference>
<protein>
    <recommendedName>
        <fullName evidence="4">Copper-exporting P-type ATPase</fullName>
        <ecNumber evidence="3">7.2.2.8</ecNumber>
    </recommendedName>
    <alternativeName>
        <fullName evidence="19">Copper-exporting P-type ATPase A</fullName>
    </alternativeName>
    <alternativeName>
        <fullName evidence="20">Cu(+)-exporting ATPase</fullName>
    </alternativeName>
</protein>
<evidence type="ECO:0000256" key="15">
    <source>
        <dbReference type="ARBA" id="ARBA00022989"/>
    </source>
</evidence>
<dbReference type="PANTHER" id="PTHR43520:SF8">
    <property type="entry name" value="P-TYPE CU(+) TRANSPORTER"/>
    <property type="match status" value="1"/>
</dbReference>
<keyword evidence="15 22" id="KW-1133">Transmembrane helix</keyword>
<dbReference type="SFLD" id="SFLDF00027">
    <property type="entry name" value="p-type_atpase"/>
    <property type="match status" value="1"/>
</dbReference>
<evidence type="ECO:0000256" key="7">
    <source>
        <dbReference type="ARBA" id="ARBA00022553"/>
    </source>
</evidence>
<gene>
    <name evidence="24" type="ORF">R50_0235</name>
</gene>
<keyword evidence="6 22" id="KW-1003">Cell membrane</keyword>
<dbReference type="Pfam" id="PF00702">
    <property type="entry name" value="Hydrolase"/>
    <property type="match status" value="1"/>
</dbReference>
<dbReference type="InterPro" id="IPR023299">
    <property type="entry name" value="ATPase_P-typ_cyto_dom_N"/>
</dbReference>
<evidence type="ECO:0000256" key="13">
    <source>
        <dbReference type="ARBA" id="ARBA00022842"/>
    </source>
</evidence>
<dbReference type="SUPFAM" id="SSF55008">
    <property type="entry name" value="HMA, heavy metal-associated domain"/>
    <property type="match status" value="2"/>
</dbReference>
<dbReference type="SUPFAM" id="SSF56784">
    <property type="entry name" value="HAD-like"/>
    <property type="match status" value="1"/>
</dbReference>
<dbReference type="GO" id="GO:0005886">
    <property type="term" value="C:plasma membrane"/>
    <property type="evidence" value="ECO:0007669"/>
    <property type="project" value="UniProtKB-SubCell"/>
</dbReference>
<keyword evidence="9 22" id="KW-0479">Metal-binding</keyword>
<dbReference type="InterPro" id="IPR023298">
    <property type="entry name" value="ATPase_P-typ_TM_dom_sf"/>
</dbReference>
<evidence type="ECO:0000313" key="25">
    <source>
        <dbReference type="Proteomes" id="UP000503399"/>
    </source>
</evidence>
<dbReference type="PRINTS" id="PR00943">
    <property type="entry name" value="CUATPASE"/>
</dbReference>
<dbReference type="KEGG" id="hfv:R50_0235"/>
<feature type="transmembrane region" description="Helical" evidence="22">
    <location>
        <begin position="755"/>
        <end position="774"/>
    </location>
</feature>
<evidence type="ECO:0000256" key="11">
    <source>
        <dbReference type="ARBA" id="ARBA00022796"/>
    </source>
</evidence>
<evidence type="ECO:0000256" key="21">
    <source>
        <dbReference type="ARBA" id="ARBA00049289"/>
    </source>
</evidence>
<organism evidence="24 25">
    <name type="scientific">Candidatus Hydrogenisulfobacillus filiaventi</name>
    <dbReference type="NCBI Taxonomy" id="2707344"/>
    <lineage>
        <taxon>Bacteria</taxon>
        <taxon>Bacillati</taxon>
        <taxon>Bacillota</taxon>
        <taxon>Clostridia</taxon>
        <taxon>Eubacteriales</taxon>
        <taxon>Clostridiales Family XVII. Incertae Sedis</taxon>
        <taxon>Candidatus Hydrogenisulfobacillus</taxon>
    </lineage>
</organism>
<keyword evidence="16" id="KW-0186">Copper</keyword>
<dbReference type="InterPro" id="IPR027256">
    <property type="entry name" value="P-typ_ATPase_IB"/>
</dbReference>
<comment type="similarity">
    <text evidence="2 22">Belongs to the cation transport ATPase (P-type) (TC 3.A.3) family. Type IB subfamily.</text>
</comment>
<dbReference type="PANTHER" id="PTHR43520">
    <property type="entry name" value="ATP7, ISOFORM B"/>
    <property type="match status" value="1"/>
</dbReference>
<keyword evidence="8 22" id="KW-0812">Transmembrane</keyword>
<evidence type="ECO:0000256" key="18">
    <source>
        <dbReference type="ARBA" id="ARBA00023136"/>
    </source>
</evidence>